<sequence>MSVWQLSRQFSIVLRFGWKDRALVVSWSGCLIGQGSGITRLKLVAFGGQVGPYHVACFRKLVRNNSSFSSKSCVCGKT</sequence>
<dbReference type="Proteomes" id="UP000268973">
    <property type="component" value="Unassembled WGS sequence"/>
</dbReference>
<comment type="caution">
    <text evidence="1">The sequence shown here is derived from an EMBL/GenBank/DDBJ whole genome shotgun (WGS) entry which is preliminary data.</text>
</comment>
<accession>A0A432CRL6</accession>
<gene>
    <name evidence="1" type="ORF">EJ063_19700</name>
</gene>
<proteinExistence type="predicted"/>
<dbReference type="EMBL" id="RXZH01000019">
    <property type="protein sequence ID" value="RTZ13580.1"/>
    <property type="molecule type" value="Genomic_DNA"/>
</dbReference>
<reference evidence="1 2" key="1">
    <citation type="submission" date="2018-12" db="EMBL/GenBank/DDBJ databases">
        <title>Vibrio sp. isolated from China Sea.</title>
        <authorList>
            <person name="Li Y."/>
        </authorList>
    </citation>
    <scope>NUCLEOTIDE SEQUENCE [LARGE SCALE GENOMIC DNA]</scope>
    <source>
        <strain evidence="1 2">BEI207</strain>
    </source>
</reference>
<keyword evidence="2" id="KW-1185">Reference proteome</keyword>
<organism evidence="1 2">
    <name type="scientific">Vibrio aquaticus</name>
    <dbReference type="NCBI Taxonomy" id="2496559"/>
    <lineage>
        <taxon>Bacteria</taxon>
        <taxon>Pseudomonadati</taxon>
        <taxon>Pseudomonadota</taxon>
        <taxon>Gammaproteobacteria</taxon>
        <taxon>Vibrionales</taxon>
        <taxon>Vibrionaceae</taxon>
        <taxon>Vibrio</taxon>
    </lineage>
</organism>
<evidence type="ECO:0000313" key="1">
    <source>
        <dbReference type="EMBL" id="RTZ13580.1"/>
    </source>
</evidence>
<protein>
    <submittedName>
        <fullName evidence="1">Uncharacterized protein</fullName>
    </submittedName>
</protein>
<evidence type="ECO:0000313" key="2">
    <source>
        <dbReference type="Proteomes" id="UP000268973"/>
    </source>
</evidence>
<name>A0A432CRL6_9VIBR</name>
<dbReference type="AlphaFoldDB" id="A0A432CRL6"/>